<dbReference type="InterPro" id="IPR036390">
    <property type="entry name" value="WH_DNA-bd_sf"/>
</dbReference>
<feature type="compositionally biased region" description="Polar residues" evidence="1">
    <location>
        <begin position="492"/>
        <end position="519"/>
    </location>
</feature>
<dbReference type="Gene3D" id="1.10.10.2670">
    <property type="entry name" value="E3 ubiquitin-protein ligase"/>
    <property type="match status" value="1"/>
</dbReference>
<feature type="compositionally biased region" description="Polar residues" evidence="1">
    <location>
        <begin position="570"/>
        <end position="580"/>
    </location>
</feature>
<feature type="compositionally biased region" description="Polar residues" evidence="1">
    <location>
        <begin position="310"/>
        <end position="321"/>
    </location>
</feature>
<feature type="compositionally biased region" description="Basic and acidic residues" evidence="1">
    <location>
        <begin position="359"/>
        <end position="411"/>
    </location>
</feature>
<dbReference type="Proteomes" id="UP001310890">
    <property type="component" value="Unassembled WGS sequence"/>
</dbReference>
<comment type="caution">
    <text evidence="2">The sequence shown here is derived from an EMBL/GenBank/DDBJ whole genome shotgun (WGS) entry which is preliminary data.</text>
</comment>
<protein>
    <recommendedName>
        <fullName evidence="4">E3 ubiquitin-protein ligase</fullName>
    </recommendedName>
</protein>
<name>A0AAN7TLP9_9PEZI</name>
<feature type="region of interest" description="Disordered" evidence="1">
    <location>
        <begin position="310"/>
        <end position="676"/>
    </location>
</feature>
<feature type="compositionally biased region" description="Low complexity" evidence="1">
    <location>
        <begin position="647"/>
        <end position="676"/>
    </location>
</feature>
<evidence type="ECO:0000313" key="2">
    <source>
        <dbReference type="EMBL" id="KAK5113999.1"/>
    </source>
</evidence>
<dbReference type="EMBL" id="JAVRRL010000020">
    <property type="protein sequence ID" value="KAK5113999.1"/>
    <property type="molecule type" value="Genomic_DNA"/>
</dbReference>
<accession>A0AAN7TLP9</accession>
<evidence type="ECO:0008006" key="4">
    <source>
        <dbReference type="Google" id="ProtNLM"/>
    </source>
</evidence>
<feature type="region of interest" description="Disordered" evidence="1">
    <location>
        <begin position="133"/>
        <end position="152"/>
    </location>
</feature>
<feature type="compositionally biased region" description="Basic and acidic residues" evidence="1">
    <location>
        <begin position="418"/>
        <end position="440"/>
    </location>
</feature>
<sequence length="753" mass="81719">MAVSLASEDGITLRGHGEDANTDSIKAVMFRLDGRTAREIQKTAQLKEKLQFLTGSTPRLRIGSRTVDLTISHDEYCNELYASSSPANLTYAGHIVHRAVLKRRSSSPEDGDKGTSEALATLQRSLATYEQERQAKQTGIHNAVVPEPNNRGAAFTKAPKKFLRGELNSGRPSPISTPLHGPAPTSAYVDESDVRQRAVKLPLIHLLAIKPLSSDGLFDKLHAPRSELESLLPKVARDVDGTWKLTDRSYKELDVWKFSYKSKEDRQLAVDNAIRAYDRLRIGREEQIWQLLLPQKERGKGTILSRLQTNRALTPVPQASNDVRPGSAAGTPRIGASTPRSGTPKVDAMKKILNKKKTQAVDEAKEKKRKEAAAAKEAAALDRESDKRSKVPAKKKADPKVKSAETVHSSEEESGEEGEVRETETAMSRVDSKLAQDRPKAPKARASASPEDSDTADVRKTGTPSTRKQDPAKSIAALASKTVKPAAGKATPHTTNNLSAPSSQRKAARSPSKTDTRPNVPSPLGAARPRVASDVSDRNAAAIQRSRQGAATPRGLGITNGGIRKRHDTVTSTDSAISSVSEKKTDETQGPKPSTNGALKITTSGVKTPQTNSMKRKTEDPHPAAPGPKHRKPTPDSSQPQKPRPTPNIQTQQPTSQPSPTTSTTFNSDSSSSDNNSVLDLVTYAQGVALAEKFRDQYYPAYAALYDAQAAAEAKGEVVGRGERERLWAMHRRLEQMKREIGRASKREAGEGE</sequence>
<dbReference type="AlphaFoldDB" id="A0AAN7TLP9"/>
<evidence type="ECO:0000313" key="3">
    <source>
        <dbReference type="Proteomes" id="UP001310890"/>
    </source>
</evidence>
<dbReference type="SUPFAM" id="SSF46785">
    <property type="entry name" value="Winged helix' DNA-binding domain"/>
    <property type="match status" value="1"/>
</dbReference>
<feature type="compositionally biased region" description="Polar residues" evidence="1">
    <location>
        <begin position="591"/>
        <end position="613"/>
    </location>
</feature>
<dbReference type="InterPro" id="IPR042065">
    <property type="entry name" value="E3_ELL-like"/>
</dbReference>
<gene>
    <name evidence="2" type="ORF">LTR62_003122</name>
</gene>
<evidence type="ECO:0000256" key="1">
    <source>
        <dbReference type="SAM" id="MobiDB-lite"/>
    </source>
</evidence>
<proteinExistence type="predicted"/>
<reference evidence="2" key="1">
    <citation type="submission" date="2023-08" db="EMBL/GenBank/DDBJ databases">
        <title>Black Yeasts Isolated from many extreme environments.</title>
        <authorList>
            <person name="Coleine C."/>
            <person name="Stajich J.E."/>
            <person name="Selbmann L."/>
        </authorList>
    </citation>
    <scope>NUCLEOTIDE SEQUENCE</scope>
    <source>
        <strain evidence="2">CCFEE 5401</strain>
    </source>
</reference>
<organism evidence="2 3">
    <name type="scientific">Meristemomyces frigidus</name>
    <dbReference type="NCBI Taxonomy" id="1508187"/>
    <lineage>
        <taxon>Eukaryota</taxon>
        <taxon>Fungi</taxon>
        <taxon>Dikarya</taxon>
        <taxon>Ascomycota</taxon>
        <taxon>Pezizomycotina</taxon>
        <taxon>Dothideomycetes</taxon>
        <taxon>Dothideomycetidae</taxon>
        <taxon>Mycosphaerellales</taxon>
        <taxon>Teratosphaeriaceae</taxon>
        <taxon>Meristemomyces</taxon>
    </lineage>
</organism>